<feature type="region of interest" description="Disordered" evidence="4">
    <location>
        <begin position="1"/>
        <end position="30"/>
    </location>
</feature>
<dbReference type="Pfam" id="PF00400">
    <property type="entry name" value="WD40"/>
    <property type="match status" value="1"/>
</dbReference>
<gene>
    <name evidence="6" type="ORF">QN277_002152</name>
</gene>
<protein>
    <recommendedName>
        <fullName evidence="5">F-box domain-containing protein</fullName>
    </recommendedName>
</protein>
<dbReference type="InterPro" id="IPR036047">
    <property type="entry name" value="F-box-like_dom_sf"/>
</dbReference>
<feature type="repeat" description="WD" evidence="3">
    <location>
        <begin position="299"/>
        <end position="333"/>
    </location>
</feature>
<dbReference type="PANTHER" id="PTHR44436:SF1">
    <property type="entry name" value="F-BOX_WD REPEAT-CONTAINING PROTEIN 2"/>
    <property type="match status" value="1"/>
</dbReference>
<organism evidence="6 7">
    <name type="scientific">Acacia crassicarpa</name>
    <name type="common">northern wattle</name>
    <dbReference type="NCBI Taxonomy" id="499986"/>
    <lineage>
        <taxon>Eukaryota</taxon>
        <taxon>Viridiplantae</taxon>
        <taxon>Streptophyta</taxon>
        <taxon>Embryophyta</taxon>
        <taxon>Tracheophyta</taxon>
        <taxon>Spermatophyta</taxon>
        <taxon>Magnoliopsida</taxon>
        <taxon>eudicotyledons</taxon>
        <taxon>Gunneridae</taxon>
        <taxon>Pentapetalae</taxon>
        <taxon>rosids</taxon>
        <taxon>fabids</taxon>
        <taxon>Fabales</taxon>
        <taxon>Fabaceae</taxon>
        <taxon>Caesalpinioideae</taxon>
        <taxon>mimosoid clade</taxon>
        <taxon>Acacieae</taxon>
        <taxon>Acacia</taxon>
    </lineage>
</organism>
<dbReference type="SUPFAM" id="SSF81383">
    <property type="entry name" value="F-box domain"/>
    <property type="match status" value="1"/>
</dbReference>
<dbReference type="InterPro" id="IPR001810">
    <property type="entry name" value="F-box_dom"/>
</dbReference>
<name>A0AAE1NAA2_9FABA</name>
<keyword evidence="1 3" id="KW-0853">WD repeat</keyword>
<comment type="caution">
    <text evidence="6">The sequence shown here is derived from an EMBL/GenBank/DDBJ whole genome shotgun (WGS) entry which is preliminary data.</text>
</comment>
<dbReference type="AlphaFoldDB" id="A0AAE1NAA2"/>
<evidence type="ECO:0000256" key="1">
    <source>
        <dbReference type="ARBA" id="ARBA00022574"/>
    </source>
</evidence>
<dbReference type="PROSITE" id="PS50082">
    <property type="entry name" value="WD_REPEATS_2"/>
    <property type="match status" value="1"/>
</dbReference>
<dbReference type="InterPro" id="IPR036322">
    <property type="entry name" value="WD40_repeat_dom_sf"/>
</dbReference>
<dbReference type="InterPro" id="IPR001680">
    <property type="entry name" value="WD40_rpt"/>
</dbReference>
<evidence type="ECO:0000313" key="7">
    <source>
        <dbReference type="Proteomes" id="UP001293593"/>
    </source>
</evidence>
<proteinExistence type="predicted"/>
<sequence length="444" mass="49966">MERQRRSFAAADGKMASAVSTGDRSDKRRTSSGALTPILRLEHDILCMIFAYLDMFDLVRCSAVCKSWNSIMNDSSLLNKYYYKQQISSSFTPGTSASREKPLRIVLQELAMEQHRLALQEGYIHIDQWRGHSARVDQCRMRRGLILTGIGDKVMRLWSLEGYRCMEEYSIPDRVSLVDFDFDESKIVGLVGTRLCIWRRNGKRSIFPSQEGTFPKGLCMRYFDPDAVVGCEDGTARVFDMYSRRCSQIIRMHSSPISSLCLGDDQLILSGSSVGSITISDPSTLEQVTKLKSIDGTAIRTLCLNPTSEYVFAGSADGYTYCWDLRTRRRLWEKRVSPHIFSIQHLQNDTSTLAVGGIDGVFRMLDQNNGDIVARCIVKDDGLISTCQSASGAIQRLKGRRIHEDAIIDRIPRAARPPITCLAVGMKKVVTTHGTGNIRLWKFN</sequence>
<dbReference type="EMBL" id="JAWXYG010000001">
    <property type="protein sequence ID" value="KAK4285457.1"/>
    <property type="molecule type" value="Genomic_DNA"/>
</dbReference>
<dbReference type="SMART" id="SM00320">
    <property type="entry name" value="WD40"/>
    <property type="match status" value="6"/>
</dbReference>
<keyword evidence="7" id="KW-1185">Reference proteome</keyword>
<feature type="domain" description="F-box" evidence="5">
    <location>
        <begin position="35"/>
        <end position="81"/>
    </location>
</feature>
<evidence type="ECO:0000256" key="3">
    <source>
        <dbReference type="PROSITE-ProRule" id="PRU00221"/>
    </source>
</evidence>
<dbReference type="InterPro" id="IPR015943">
    <property type="entry name" value="WD40/YVTN_repeat-like_dom_sf"/>
</dbReference>
<evidence type="ECO:0000313" key="6">
    <source>
        <dbReference type="EMBL" id="KAK4285457.1"/>
    </source>
</evidence>
<dbReference type="SUPFAM" id="SSF50978">
    <property type="entry name" value="WD40 repeat-like"/>
    <property type="match status" value="1"/>
</dbReference>
<dbReference type="PROSITE" id="PS50181">
    <property type="entry name" value="FBOX"/>
    <property type="match status" value="1"/>
</dbReference>
<accession>A0AAE1NAA2</accession>
<dbReference type="Pfam" id="PF12937">
    <property type="entry name" value="F-box-like"/>
    <property type="match status" value="1"/>
</dbReference>
<keyword evidence="2" id="KW-0677">Repeat</keyword>
<dbReference type="Proteomes" id="UP001293593">
    <property type="component" value="Unassembled WGS sequence"/>
</dbReference>
<dbReference type="InterPro" id="IPR042627">
    <property type="entry name" value="FBXW2"/>
</dbReference>
<evidence type="ECO:0000259" key="5">
    <source>
        <dbReference type="PROSITE" id="PS50181"/>
    </source>
</evidence>
<reference evidence="6" key="1">
    <citation type="submission" date="2023-10" db="EMBL/GenBank/DDBJ databases">
        <title>Chromosome-level genome of the transformable northern wattle, Acacia crassicarpa.</title>
        <authorList>
            <person name="Massaro I."/>
            <person name="Sinha N.R."/>
            <person name="Poethig S."/>
            <person name="Leichty A.R."/>
        </authorList>
    </citation>
    <scope>NUCLEOTIDE SEQUENCE</scope>
    <source>
        <strain evidence="6">Acra3RX</strain>
        <tissue evidence="6">Leaf</tissue>
    </source>
</reference>
<evidence type="ECO:0000256" key="2">
    <source>
        <dbReference type="ARBA" id="ARBA00022737"/>
    </source>
</evidence>
<dbReference type="SMART" id="SM00256">
    <property type="entry name" value="FBOX"/>
    <property type="match status" value="1"/>
</dbReference>
<dbReference type="Gene3D" id="1.20.1280.50">
    <property type="match status" value="1"/>
</dbReference>
<dbReference type="Gene3D" id="2.130.10.10">
    <property type="entry name" value="YVTN repeat-like/Quinoprotein amine dehydrogenase"/>
    <property type="match status" value="2"/>
</dbReference>
<evidence type="ECO:0000256" key="4">
    <source>
        <dbReference type="SAM" id="MobiDB-lite"/>
    </source>
</evidence>
<dbReference type="PANTHER" id="PTHR44436">
    <property type="entry name" value="F-BOX/WD REPEAT-CONTAINING PROTEIN 2"/>
    <property type="match status" value="1"/>
</dbReference>